<evidence type="ECO:0000313" key="1">
    <source>
        <dbReference type="EMBL" id="RPA71012.1"/>
    </source>
</evidence>
<accession>A0A3N4H892</accession>
<proteinExistence type="predicted"/>
<reference evidence="1 2" key="1">
    <citation type="journal article" date="2018" name="Nat. Ecol. Evol.">
        <title>Pezizomycetes genomes reveal the molecular basis of ectomycorrhizal truffle lifestyle.</title>
        <authorList>
            <person name="Murat C."/>
            <person name="Payen T."/>
            <person name="Noel B."/>
            <person name="Kuo A."/>
            <person name="Morin E."/>
            <person name="Chen J."/>
            <person name="Kohler A."/>
            <person name="Krizsan K."/>
            <person name="Balestrini R."/>
            <person name="Da Silva C."/>
            <person name="Montanini B."/>
            <person name="Hainaut M."/>
            <person name="Levati E."/>
            <person name="Barry K.W."/>
            <person name="Belfiori B."/>
            <person name="Cichocki N."/>
            <person name="Clum A."/>
            <person name="Dockter R.B."/>
            <person name="Fauchery L."/>
            <person name="Guy J."/>
            <person name="Iotti M."/>
            <person name="Le Tacon F."/>
            <person name="Lindquist E.A."/>
            <person name="Lipzen A."/>
            <person name="Malagnac F."/>
            <person name="Mello A."/>
            <person name="Molinier V."/>
            <person name="Miyauchi S."/>
            <person name="Poulain J."/>
            <person name="Riccioni C."/>
            <person name="Rubini A."/>
            <person name="Sitrit Y."/>
            <person name="Splivallo R."/>
            <person name="Traeger S."/>
            <person name="Wang M."/>
            <person name="Zifcakova L."/>
            <person name="Wipf D."/>
            <person name="Zambonelli A."/>
            <person name="Paolocci F."/>
            <person name="Nowrousian M."/>
            <person name="Ottonello S."/>
            <person name="Baldrian P."/>
            <person name="Spatafora J.W."/>
            <person name="Henrissat B."/>
            <person name="Nagy L.G."/>
            <person name="Aury J.M."/>
            <person name="Wincker P."/>
            <person name="Grigoriev I.V."/>
            <person name="Bonfante P."/>
            <person name="Martin F.M."/>
        </authorList>
    </citation>
    <scope>NUCLEOTIDE SEQUENCE [LARGE SCALE GENOMIC DNA]</scope>
    <source>
        <strain evidence="1 2">RN42</strain>
    </source>
</reference>
<gene>
    <name evidence="1" type="ORF">BJ508DRAFT_345963</name>
</gene>
<dbReference type="Proteomes" id="UP000275078">
    <property type="component" value="Unassembled WGS sequence"/>
</dbReference>
<evidence type="ECO:0000313" key="2">
    <source>
        <dbReference type="Proteomes" id="UP000275078"/>
    </source>
</evidence>
<dbReference type="AlphaFoldDB" id="A0A3N4H892"/>
<organism evidence="1 2">
    <name type="scientific">Ascobolus immersus RN42</name>
    <dbReference type="NCBI Taxonomy" id="1160509"/>
    <lineage>
        <taxon>Eukaryota</taxon>
        <taxon>Fungi</taxon>
        <taxon>Dikarya</taxon>
        <taxon>Ascomycota</taxon>
        <taxon>Pezizomycotina</taxon>
        <taxon>Pezizomycetes</taxon>
        <taxon>Pezizales</taxon>
        <taxon>Ascobolaceae</taxon>
        <taxon>Ascobolus</taxon>
    </lineage>
</organism>
<keyword evidence="2" id="KW-1185">Reference proteome</keyword>
<name>A0A3N4H892_ASCIM</name>
<sequence>MGFESLPVELIQLIGDGIHDWVDFQALRRASPACLHALADQILWKPHKQFSLSRQVGFIHGEVYQFLLQNAGIRIRIPADSQPGAEWRNFVHQNNVSRFLKTLKLWRRIAVVAEARKYPAQWAAVSRSYETVKMHMSWIIQRYTLRENRRFQDWEVERSALKEVIELCCKNLHLQLYVYENMSHLHRNTEERYAFWGELWLGFLGSVFKELDDDLAMIDLNSTSTIDVLSWHLDRLIRCTIDHRRHILHETKVNVHCLRLNSRSVECDGKNITTTIKTTVPLPAQYSTRVDHHGLSLSFPVTRSFGLALAAILKLVLPAQLSHPLLL</sequence>
<dbReference type="EMBL" id="ML119988">
    <property type="protein sequence ID" value="RPA71012.1"/>
    <property type="molecule type" value="Genomic_DNA"/>
</dbReference>
<protein>
    <submittedName>
        <fullName evidence="1">Uncharacterized protein</fullName>
    </submittedName>
</protein>